<dbReference type="EMBL" id="WNKX01000015">
    <property type="protein sequence ID" value="MTW12638.1"/>
    <property type="molecule type" value="Genomic_DNA"/>
</dbReference>
<feature type="transmembrane region" description="Helical" evidence="9">
    <location>
        <begin position="238"/>
        <end position="265"/>
    </location>
</feature>
<evidence type="ECO:0000256" key="3">
    <source>
        <dbReference type="ARBA" id="ARBA00022448"/>
    </source>
</evidence>
<evidence type="ECO:0000256" key="8">
    <source>
        <dbReference type="ARBA" id="ARBA00023136"/>
    </source>
</evidence>
<dbReference type="InterPro" id="IPR006302">
    <property type="entry name" value="T3SS_HrcV"/>
</dbReference>
<comment type="subcellular location">
    <subcellularLocation>
        <location evidence="1">Cell inner membrane</location>
        <topology evidence="1">Multi-pass membrane protein</topology>
    </subcellularLocation>
</comment>
<dbReference type="PRINTS" id="PR00949">
    <property type="entry name" value="TYPE3IMAPROT"/>
</dbReference>
<accession>A0A6L6QJJ0</accession>
<keyword evidence="3" id="KW-0813">Transport</keyword>
<dbReference type="PANTHER" id="PTHR30161">
    <property type="entry name" value="FLAGELLAR EXPORT PROTEIN, MEMBRANE FLHA SUBUNIT-RELATED"/>
    <property type="match status" value="1"/>
</dbReference>
<feature type="transmembrane region" description="Helical" evidence="9">
    <location>
        <begin position="45"/>
        <end position="67"/>
    </location>
</feature>
<dbReference type="InterPro" id="IPR025505">
    <property type="entry name" value="FHIPEP_CS"/>
</dbReference>
<keyword evidence="5" id="KW-0997">Cell inner membrane</keyword>
<evidence type="ECO:0000256" key="4">
    <source>
        <dbReference type="ARBA" id="ARBA00022475"/>
    </source>
</evidence>
<dbReference type="InterPro" id="IPR042196">
    <property type="entry name" value="FHIPEP_4"/>
</dbReference>
<dbReference type="GO" id="GO:0005886">
    <property type="term" value="C:plasma membrane"/>
    <property type="evidence" value="ECO:0007669"/>
    <property type="project" value="UniProtKB-SubCell"/>
</dbReference>
<evidence type="ECO:0000313" key="11">
    <source>
        <dbReference type="Proteomes" id="UP000472320"/>
    </source>
</evidence>
<evidence type="ECO:0000313" key="10">
    <source>
        <dbReference type="EMBL" id="MTW12638.1"/>
    </source>
</evidence>
<keyword evidence="11" id="KW-1185">Reference proteome</keyword>
<dbReference type="InterPro" id="IPR042193">
    <property type="entry name" value="FHIPEP_3"/>
</dbReference>
<name>A0A6L6QJJ0_9BURK</name>
<feature type="transmembrane region" description="Helical" evidence="9">
    <location>
        <begin position="120"/>
        <end position="139"/>
    </location>
</feature>
<keyword evidence="4" id="KW-1003">Cell membrane</keyword>
<protein>
    <submittedName>
        <fullName evidence="10">EscV/YscV/HrcV family type III secretion system export apparatus protein</fullName>
    </submittedName>
</protein>
<gene>
    <name evidence="10" type="ORF">GM658_18675</name>
</gene>
<dbReference type="Gene3D" id="1.10.8.540">
    <property type="entry name" value="FHIPEP family, domain 3"/>
    <property type="match status" value="1"/>
</dbReference>
<comment type="similarity">
    <text evidence="2">Belongs to the FHIPEP (flagella/HR/invasion proteins export pore) family.</text>
</comment>
<evidence type="ECO:0000256" key="6">
    <source>
        <dbReference type="ARBA" id="ARBA00022692"/>
    </source>
</evidence>
<dbReference type="AlphaFoldDB" id="A0A6L6QJJ0"/>
<dbReference type="GO" id="GO:0009306">
    <property type="term" value="P:protein secretion"/>
    <property type="evidence" value="ECO:0007669"/>
    <property type="project" value="InterPro"/>
</dbReference>
<proteinExistence type="inferred from homology"/>
<feature type="transmembrane region" description="Helical" evidence="9">
    <location>
        <begin position="293"/>
        <end position="310"/>
    </location>
</feature>
<dbReference type="Pfam" id="PF00771">
    <property type="entry name" value="FHIPEP"/>
    <property type="match status" value="1"/>
</dbReference>
<feature type="transmembrane region" description="Helical" evidence="9">
    <location>
        <begin position="206"/>
        <end position="226"/>
    </location>
</feature>
<dbReference type="PIRSF" id="PIRSF005419">
    <property type="entry name" value="FlhA"/>
    <property type="match status" value="1"/>
</dbReference>
<evidence type="ECO:0000256" key="9">
    <source>
        <dbReference type="SAM" id="Phobius"/>
    </source>
</evidence>
<dbReference type="Gene3D" id="3.40.50.12790">
    <property type="entry name" value="FHIPEP family, domain 4"/>
    <property type="match status" value="1"/>
</dbReference>
<evidence type="ECO:0000256" key="7">
    <source>
        <dbReference type="ARBA" id="ARBA00022989"/>
    </source>
</evidence>
<comment type="caution">
    <text evidence="10">The sequence shown here is derived from an EMBL/GenBank/DDBJ whole genome shotgun (WGS) entry which is preliminary data.</text>
</comment>
<reference evidence="10 11" key="1">
    <citation type="submission" date="2019-11" db="EMBL/GenBank/DDBJ databases">
        <title>Type strains purchased from KCTC, JCM and DSMZ.</title>
        <authorList>
            <person name="Lu H."/>
        </authorList>
    </citation>
    <scope>NUCLEOTIDE SEQUENCE [LARGE SCALE GENOMIC DNA]</scope>
    <source>
        <strain evidence="10 11">JCM 31587</strain>
    </source>
</reference>
<dbReference type="OrthoDB" id="9759185at2"/>
<sequence>MKMNPMHGLRPPGSWSVLARHADLLLVALVVAVIMLMVLPLPPFILDSLIAVNLTLSVVLLMVALYISSPLGLSTFPSLLLFTTLFRLALNIASTRQILLNAYAGDIIATFGQMVVGGDVIVGAVVFLIVAVVQFIVVAKGSERVAEVAARFSLDAMPGKQMSIDADLRAGIIDKDEARQRRAKLESESQLYGAMDGGMKFVKGDAIAGLIIAAVNILAGLAIGVFRKGMDAGTALQTYAVLTVGDALVSQIPSLFVSIAAGIVITRVSDPGRVGSPNLGNEIAAQISRQPKALLVGGAMIFLLTLVPGFPKFQFILLGIAVASLGFFLVPARRRYANAAQTPVPSMQKEGHDGARTLLDAAEHSLTIPLVVQAFPGVGSVLSPVHFESELAEARRYFSVDLGIPFPGVVMRENARLEEGEYRIYVDEIPVLAGYLAQDEVLALASRQVLDLARIRYREGGAPVFGHPALWVPVEEIDALDAANLKYLENEQILARALLSVLRRHAGEFIGIQETQYLLKRLGEQYPDLDKELQRNVPLPRLAEVLKRLVRDEISIRNLRVIAQALIEWAPREKDTVLLTEYVRIALTQYISHRFAQEDGSLPAIVLHPRVEEQLRQALRQTSAGAVLMLDPEIGNQLVANIKQAVETHVEKTAVLLTSLEIRPYLRKLTEVELADLAVVSYQELRQTVRVVPVSSVEI</sequence>
<dbReference type="InterPro" id="IPR001712">
    <property type="entry name" value="T3SS_FHIPEP"/>
</dbReference>
<keyword evidence="8 9" id="KW-0472">Membrane</keyword>
<dbReference type="PANTHER" id="PTHR30161:SF2">
    <property type="entry name" value="INVASION PROTEIN INVA"/>
    <property type="match status" value="1"/>
</dbReference>
<evidence type="ECO:0000256" key="5">
    <source>
        <dbReference type="ARBA" id="ARBA00022519"/>
    </source>
</evidence>
<evidence type="ECO:0000256" key="1">
    <source>
        <dbReference type="ARBA" id="ARBA00004429"/>
    </source>
</evidence>
<keyword evidence="7 9" id="KW-1133">Transmembrane helix</keyword>
<dbReference type="Gene3D" id="3.40.30.60">
    <property type="entry name" value="FHIPEP family, domain 1"/>
    <property type="match status" value="1"/>
</dbReference>
<keyword evidence="6 9" id="KW-0812">Transmembrane</keyword>
<feature type="transmembrane region" description="Helical" evidence="9">
    <location>
        <begin position="79"/>
        <end position="100"/>
    </location>
</feature>
<dbReference type="InterPro" id="IPR042194">
    <property type="entry name" value="FHIPEP_1"/>
</dbReference>
<dbReference type="PROSITE" id="PS00994">
    <property type="entry name" value="FHIPEP"/>
    <property type="match status" value="1"/>
</dbReference>
<evidence type="ECO:0000256" key="2">
    <source>
        <dbReference type="ARBA" id="ARBA00008835"/>
    </source>
</evidence>
<organism evidence="10 11">
    <name type="scientific">Massilia eburnea</name>
    <dbReference type="NCBI Taxonomy" id="1776165"/>
    <lineage>
        <taxon>Bacteria</taxon>
        <taxon>Pseudomonadati</taxon>
        <taxon>Pseudomonadota</taxon>
        <taxon>Betaproteobacteria</taxon>
        <taxon>Burkholderiales</taxon>
        <taxon>Oxalobacteraceae</taxon>
        <taxon>Telluria group</taxon>
        <taxon>Massilia</taxon>
    </lineage>
</organism>
<dbReference type="NCBIfam" id="TIGR01399">
    <property type="entry name" value="hrcV"/>
    <property type="match status" value="1"/>
</dbReference>
<dbReference type="Proteomes" id="UP000472320">
    <property type="component" value="Unassembled WGS sequence"/>
</dbReference>
<feature type="transmembrane region" description="Helical" evidence="9">
    <location>
        <begin position="21"/>
        <end position="39"/>
    </location>
</feature>
<feature type="transmembrane region" description="Helical" evidence="9">
    <location>
        <begin position="316"/>
        <end position="332"/>
    </location>
</feature>